<proteinExistence type="predicted"/>
<feature type="region of interest" description="Disordered" evidence="1">
    <location>
        <begin position="40"/>
        <end position="64"/>
    </location>
</feature>
<gene>
    <name evidence="3" type="ORF">KP509_38G052300</name>
</gene>
<reference evidence="3" key="1">
    <citation type="submission" date="2021-08" db="EMBL/GenBank/DDBJ databases">
        <title>WGS assembly of Ceratopteris richardii.</title>
        <authorList>
            <person name="Marchant D.B."/>
            <person name="Chen G."/>
            <person name="Jenkins J."/>
            <person name="Shu S."/>
            <person name="Leebens-Mack J."/>
            <person name="Grimwood J."/>
            <person name="Schmutz J."/>
            <person name="Soltis P."/>
            <person name="Soltis D."/>
            <person name="Chen Z.-H."/>
        </authorList>
    </citation>
    <scope>NUCLEOTIDE SEQUENCE</scope>
    <source>
        <strain evidence="3">Whitten #5841</strain>
        <tissue evidence="3">Leaf</tissue>
    </source>
</reference>
<dbReference type="Proteomes" id="UP000825935">
    <property type="component" value="Chromosome 38"/>
</dbReference>
<evidence type="ECO:0000313" key="4">
    <source>
        <dbReference type="Proteomes" id="UP000825935"/>
    </source>
</evidence>
<feature type="chain" id="PRO_5035933571" evidence="2">
    <location>
        <begin position="30"/>
        <end position="138"/>
    </location>
</feature>
<feature type="signal peptide" evidence="2">
    <location>
        <begin position="1"/>
        <end position="29"/>
    </location>
</feature>
<comment type="caution">
    <text evidence="3">The sequence shown here is derived from an EMBL/GenBank/DDBJ whole genome shotgun (WGS) entry which is preliminary data.</text>
</comment>
<name>A0A8T2Q5T2_CERRI</name>
<accession>A0A8T2Q5T2</accession>
<feature type="compositionally biased region" description="Low complexity" evidence="1">
    <location>
        <begin position="40"/>
        <end position="52"/>
    </location>
</feature>
<evidence type="ECO:0000256" key="2">
    <source>
        <dbReference type="SAM" id="SignalP"/>
    </source>
</evidence>
<evidence type="ECO:0000313" key="3">
    <source>
        <dbReference type="EMBL" id="KAH7278681.1"/>
    </source>
</evidence>
<dbReference type="AlphaFoldDB" id="A0A8T2Q5T2"/>
<dbReference type="EMBL" id="CM035443">
    <property type="protein sequence ID" value="KAH7278681.1"/>
    <property type="molecule type" value="Genomic_DNA"/>
</dbReference>
<keyword evidence="2" id="KW-0732">Signal</keyword>
<evidence type="ECO:0000256" key="1">
    <source>
        <dbReference type="SAM" id="MobiDB-lite"/>
    </source>
</evidence>
<keyword evidence="4" id="KW-1185">Reference proteome</keyword>
<protein>
    <submittedName>
        <fullName evidence="3">Uncharacterized protein</fullName>
    </submittedName>
</protein>
<organism evidence="3 4">
    <name type="scientific">Ceratopteris richardii</name>
    <name type="common">Triangle waterfern</name>
    <dbReference type="NCBI Taxonomy" id="49495"/>
    <lineage>
        <taxon>Eukaryota</taxon>
        <taxon>Viridiplantae</taxon>
        <taxon>Streptophyta</taxon>
        <taxon>Embryophyta</taxon>
        <taxon>Tracheophyta</taxon>
        <taxon>Polypodiopsida</taxon>
        <taxon>Polypodiidae</taxon>
        <taxon>Polypodiales</taxon>
        <taxon>Pteridineae</taxon>
        <taxon>Pteridaceae</taxon>
        <taxon>Parkerioideae</taxon>
        <taxon>Ceratopteris</taxon>
    </lineage>
</organism>
<sequence>MAIPSGLIPTALALYCMLLLGSLIRSSEGGIKAFPKRGMSISSGHRFSSSSSRLEEPSNIDGLHEQAWTEDNKKDREQKVRAAVEAHDEDVELQLKEMMEAELTDEWMEHHPVLDTWLEEWSKEDPLFEPLPWKNPIY</sequence>